<dbReference type="Gene3D" id="3.30.420.10">
    <property type="entry name" value="Ribonuclease H-like superfamily/Ribonuclease H"/>
    <property type="match status" value="1"/>
</dbReference>
<organism evidence="1 2">
    <name type="scientific">Stegodyphus mimosarum</name>
    <name type="common">African social velvet spider</name>
    <dbReference type="NCBI Taxonomy" id="407821"/>
    <lineage>
        <taxon>Eukaryota</taxon>
        <taxon>Metazoa</taxon>
        <taxon>Ecdysozoa</taxon>
        <taxon>Arthropoda</taxon>
        <taxon>Chelicerata</taxon>
        <taxon>Arachnida</taxon>
        <taxon>Araneae</taxon>
        <taxon>Araneomorphae</taxon>
        <taxon>Entelegynae</taxon>
        <taxon>Eresoidea</taxon>
        <taxon>Eresidae</taxon>
        <taxon>Stegodyphus</taxon>
    </lineage>
</organism>
<proteinExistence type="predicted"/>
<sequence length="414" mass="47945">MWCKAHRNWTVDQWKWVLWSDESRFTLYGSDGRVWVWRLPGERLLPECIVPTVKFGGGGIMIWGCFSWYGLGPLVPIHDEHPYPLTYLSQNYNDYRRAEKLHHQKKQRKTQIHLKYLFTPLNMDKFLRRKDSSSRTDDEDPPTSVTKNLKKVVKRKYDEDYIKYEFSWCGDETSPRPQCIICGDQLSNESMVPSKLKRHLYSNHPSCANKDKQYFKRCLEQNKKQKKFMKSAVTVSEKALEASYHVSKLIARQKKPHTLGESLIKPACMEIVRLMLGPNEAEEVNKIPLSADTVKRHICDMSSDILETLIKKLLSAEKFALQIDETPDIKNKAQLIAIVRFVDEGFIKEHYLFCKEVPERTTGKEIFRVTDDFFKICNIQWSNCIAVCTDGAAAMTGSKKGQALKTTCGQQTTD</sequence>
<reference evidence="1 2" key="1">
    <citation type="submission" date="2013-11" db="EMBL/GenBank/DDBJ databases">
        <title>Genome sequencing of Stegodyphus mimosarum.</title>
        <authorList>
            <person name="Bechsgaard J."/>
        </authorList>
    </citation>
    <scope>NUCLEOTIDE SEQUENCE [LARGE SCALE GENOMIC DNA]</scope>
</reference>
<feature type="non-terminal residue" evidence="1">
    <location>
        <position position="414"/>
    </location>
</feature>
<dbReference type="AlphaFoldDB" id="A0A087TCT2"/>
<name>A0A087TCT2_STEMI</name>
<evidence type="ECO:0000313" key="2">
    <source>
        <dbReference type="Proteomes" id="UP000054359"/>
    </source>
</evidence>
<keyword evidence="2" id="KW-1185">Reference proteome</keyword>
<dbReference type="InterPro" id="IPR036397">
    <property type="entry name" value="RNaseH_sf"/>
</dbReference>
<dbReference type="PANTHER" id="PTHR45913:SF19">
    <property type="entry name" value="LOW QUALITY PROTEIN: ZINC FINGER BED DOMAIN-CONTAINING PROTEIN 5-LIKE"/>
    <property type="match status" value="1"/>
</dbReference>
<dbReference type="STRING" id="407821.A0A087TCT2"/>
<accession>A0A087TCT2</accession>
<gene>
    <name evidence="1" type="ORF">X975_06660</name>
</gene>
<dbReference type="GO" id="GO:0003676">
    <property type="term" value="F:nucleic acid binding"/>
    <property type="evidence" value="ECO:0007669"/>
    <property type="project" value="InterPro"/>
</dbReference>
<dbReference type="EMBL" id="KK114632">
    <property type="protein sequence ID" value="KFM62921.1"/>
    <property type="molecule type" value="Genomic_DNA"/>
</dbReference>
<protein>
    <submittedName>
        <fullName evidence="1">SCAN domain-containing protein 3</fullName>
    </submittedName>
</protein>
<evidence type="ECO:0000313" key="1">
    <source>
        <dbReference type="EMBL" id="KFM62921.1"/>
    </source>
</evidence>
<dbReference type="OrthoDB" id="6429310at2759"/>
<dbReference type="Proteomes" id="UP000054359">
    <property type="component" value="Unassembled WGS sequence"/>
</dbReference>
<dbReference type="PANTHER" id="PTHR45913">
    <property type="entry name" value="EPM2A-INTERACTING PROTEIN 1"/>
    <property type="match status" value="1"/>
</dbReference>